<feature type="domain" description="RRM" evidence="4">
    <location>
        <begin position="308"/>
        <end position="385"/>
    </location>
</feature>
<proteinExistence type="predicted"/>
<feature type="domain" description="NTF2" evidence="5">
    <location>
        <begin position="16"/>
        <end position="131"/>
    </location>
</feature>
<dbReference type="OMA" id="EPDQVHR"/>
<dbReference type="InterPro" id="IPR012677">
    <property type="entry name" value="Nucleotide-bd_a/b_plait_sf"/>
</dbReference>
<evidence type="ECO:0000256" key="2">
    <source>
        <dbReference type="PROSITE-ProRule" id="PRU00176"/>
    </source>
</evidence>
<name>A0A2P6R2H7_ROSCH</name>
<dbReference type="CDD" id="cd00780">
    <property type="entry name" value="NTF2"/>
    <property type="match status" value="1"/>
</dbReference>
<protein>
    <submittedName>
        <fullName evidence="6">Putative nucleotide-binding alpha-beta plait domain, NTF2-like domain-containing protein</fullName>
    </submittedName>
</protein>
<dbReference type="PROSITE" id="PS50102">
    <property type="entry name" value="RRM"/>
    <property type="match status" value="1"/>
</dbReference>
<dbReference type="PROSITE" id="PS50177">
    <property type="entry name" value="NTF2_DOMAIN"/>
    <property type="match status" value="1"/>
</dbReference>
<dbReference type="SMART" id="SM00360">
    <property type="entry name" value="RRM"/>
    <property type="match status" value="1"/>
</dbReference>
<dbReference type="Gramene" id="PRQ40631">
    <property type="protein sequence ID" value="PRQ40631"/>
    <property type="gene ID" value="RchiOBHm_Chr4g0438161"/>
</dbReference>
<evidence type="ECO:0000256" key="3">
    <source>
        <dbReference type="SAM" id="MobiDB-lite"/>
    </source>
</evidence>
<evidence type="ECO:0000259" key="4">
    <source>
        <dbReference type="PROSITE" id="PS50102"/>
    </source>
</evidence>
<feature type="compositionally biased region" description="Gly residues" evidence="3">
    <location>
        <begin position="411"/>
        <end position="425"/>
    </location>
</feature>
<dbReference type="InterPro" id="IPR002075">
    <property type="entry name" value="NTF2_dom"/>
</dbReference>
<feature type="region of interest" description="Disordered" evidence="3">
    <location>
        <begin position="385"/>
        <end position="470"/>
    </location>
</feature>
<reference evidence="6 7" key="1">
    <citation type="journal article" date="2018" name="Nat. Genet.">
        <title>The Rosa genome provides new insights in the design of modern roses.</title>
        <authorList>
            <person name="Bendahmane M."/>
        </authorList>
    </citation>
    <scope>NUCLEOTIDE SEQUENCE [LARGE SCALE GENOMIC DNA]</scope>
    <source>
        <strain evidence="7">cv. Old Blush</strain>
    </source>
</reference>
<dbReference type="CDD" id="cd00590">
    <property type="entry name" value="RRM_SF"/>
    <property type="match status" value="1"/>
</dbReference>
<dbReference type="Pfam" id="PF00076">
    <property type="entry name" value="RRM_1"/>
    <property type="match status" value="1"/>
</dbReference>
<dbReference type="PANTHER" id="PTHR10693:SF45">
    <property type="entry name" value="NUCLEAR TRANSPORT FACTOR 2 (NTF2) FAMILY PROTEIN WITH RNA BINDING (RRM-RBD-RNP MOTIFS) DOMAIN-CONTAINING PROTEIN"/>
    <property type="match status" value="1"/>
</dbReference>
<dbReference type="InterPro" id="IPR000504">
    <property type="entry name" value="RRM_dom"/>
</dbReference>
<evidence type="ECO:0000256" key="1">
    <source>
        <dbReference type="ARBA" id="ARBA00022884"/>
    </source>
</evidence>
<dbReference type="InterPro" id="IPR035979">
    <property type="entry name" value="RBD_domain_sf"/>
</dbReference>
<dbReference type="InterPro" id="IPR032710">
    <property type="entry name" value="NTF2-like_dom_sf"/>
</dbReference>
<evidence type="ECO:0000259" key="5">
    <source>
        <dbReference type="PROSITE" id="PS50177"/>
    </source>
</evidence>
<dbReference type="SUPFAM" id="SSF54427">
    <property type="entry name" value="NTF2-like"/>
    <property type="match status" value="1"/>
</dbReference>
<dbReference type="EMBL" id="PDCK01000042">
    <property type="protein sequence ID" value="PRQ40631.1"/>
    <property type="molecule type" value="Genomic_DNA"/>
</dbReference>
<keyword evidence="1 2" id="KW-0694">RNA-binding</keyword>
<dbReference type="Gene3D" id="3.30.70.330">
    <property type="match status" value="1"/>
</dbReference>
<accession>A0A2P6R2H7</accession>
<dbReference type="OrthoDB" id="339151at2759"/>
<evidence type="ECO:0000313" key="7">
    <source>
        <dbReference type="Proteomes" id="UP000238479"/>
    </source>
</evidence>
<organism evidence="6 7">
    <name type="scientific">Rosa chinensis</name>
    <name type="common">China rose</name>
    <dbReference type="NCBI Taxonomy" id="74649"/>
    <lineage>
        <taxon>Eukaryota</taxon>
        <taxon>Viridiplantae</taxon>
        <taxon>Streptophyta</taxon>
        <taxon>Embryophyta</taxon>
        <taxon>Tracheophyta</taxon>
        <taxon>Spermatophyta</taxon>
        <taxon>Magnoliopsida</taxon>
        <taxon>eudicotyledons</taxon>
        <taxon>Gunneridae</taxon>
        <taxon>Pentapetalae</taxon>
        <taxon>rosids</taxon>
        <taxon>fabids</taxon>
        <taxon>Rosales</taxon>
        <taxon>Rosaceae</taxon>
        <taxon>Rosoideae</taxon>
        <taxon>Rosoideae incertae sedis</taxon>
        <taxon>Rosa</taxon>
    </lineage>
</organism>
<evidence type="ECO:0000313" key="6">
    <source>
        <dbReference type="EMBL" id="PRQ40631.1"/>
    </source>
</evidence>
<dbReference type="GO" id="GO:0003729">
    <property type="term" value="F:mRNA binding"/>
    <property type="evidence" value="ECO:0007669"/>
    <property type="project" value="TreeGrafter"/>
</dbReference>
<comment type="caution">
    <text evidence="6">The sequence shown here is derived from an EMBL/GenBank/DDBJ whole genome shotgun (WGS) entry which is preliminary data.</text>
</comment>
<dbReference type="AlphaFoldDB" id="A0A2P6R2H7"/>
<dbReference type="Proteomes" id="UP000238479">
    <property type="component" value="Chromosome 4"/>
</dbReference>
<dbReference type="SUPFAM" id="SSF54928">
    <property type="entry name" value="RNA-binding domain, RBD"/>
    <property type="match status" value="1"/>
</dbReference>
<dbReference type="InterPro" id="IPR039539">
    <property type="entry name" value="Ras_GTPase_bind_prot"/>
</dbReference>
<dbReference type="FunFam" id="3.10.450.50:FF:000003">
    <property type="entry name" value="Nuclear transport factor 2 family protein"/>
    <property type="match status" value="1"/>
</dbReference>
<dbReference type="InterPro" id="IPR018222">
    <property type="entry name" value="Nuclear_transport_factor_2_euk"/>
</dbReference>
<gene>
    <name evidence="6" type="ORF">RchiOBHm_Chr4g0438161</name>
</gene>
<dbReference type="PANTHER" id="PTHR10693">
    <property type="entry name" value="RAS GTPASE-ACTIVATING PROTEIN-BINDING PROTEIN"/>
    <property type="match status" value="1"/>
</dbReference>
<dbReference type="GO" id="GO:1990904">
    <property type="term" value="C:ribonucleoprotein complex"/>
    <property type="evidence" value="ECO:0007669"/>
    <property type="project" value="TreeGrafter"/>
</dbReference>
<dbReference type="Pfam" id="PF02136">
    <property type="entry name" value="NTF2"/>
    <property type="match status" value="1"/>
</dbReference>
<sequence length="470" mass="50854">MANQTEDPPIPSAEIVGTAFVRQYYTILNQSPHEVYKFYSKDSLLSRPEADGTMTTVETVQAINEKILSLDCPSIHILTVDSQFSLANGVIVLVTGNIVGNDKVKRRFTQTFFLATQETGGYFVLNDMFKFVIDDNTNEYTPGYVAEETPNVPLNPNDELCAVTDEPIPTQTTYVEVDSANANEVNHVLKNCEESEKNVISEKSVVAEKSVVVEKGVDARQGVANHVNEAASSASSNIQKDAPKKTFASVVNALSVNKAPFNVRAPPPKPVERPRATAPAPVAPEALTRNNSTASSVEKNNGPAVKVHAIFVASLPMSATVEELDKLFKQFGSIKHDGIQVRSNKIQGTCFGFVEFESASSMQSAIKASPIEFGSRLLSIEERRANNDRGKFPSGKGGYRNDNFRGRENYSGGGGRGNYGGGRGYGRNDLRGESSQFSGQARGNGGRYGERPYQNGGKVVRQTAKPLAAA</sequence>
<keyword evidence="7" id="KW-1185">Reference proteome</keyword>
<dbReference type="STRING" id="74649.A0A2P6R2H7"/>
<dbReference type="Gene3D" id="3.10.450.50">
    <property type="match status" value="1"/>
</dbReference>
<dbReference type="GO" id="GO:0005829">
    <property type="term" value="C:cytosol"/>
    <property type="evidence" value="ECO:0007669"/>
    <property type="project" value="TreeGrafter"/>
</dbReference>